<reference evidence="2" key="1">
    <citation type="submission" date="2025-08" db="UniProtKB">
        <authorList>
            <consortium name="Ensembl"/>
        </authorList>
    </citation>
    <scope>IDENTIFICATION</scope>
</reference>
<feature type="transmembrane region" description="Helical" evidence="1">
    <location>
        <begin position="20"/>
        <end position="38"/>
    </location>
</feature>
<sequence>MKRQPTEWEIFATCSSDRAVLASVCALEAQVVLVYCVLKLKRKMGCKTKIVKLVEGWGCVSVVECL</sequence>
<keyword evidence="3" id="KW-1185">Reference proteome</keyword>
<keyword evidence="1" id="KW-0812">Transmembrane</keyword>
<dbReference type="AlphaFoldDB" id="A0A8D2GN07"/>
<evidence type="ECO:0000256" key="1">
    <source>
        <dbReference type="SAM" id="Phobius"/>
    </source>
</evidence>
<evidence type="ECO:0000313" key="3">
    <source>
        <dbReference type="Proteomes" id="UP000694417"/>
    </source>
</evidence>
<dbReference type="Proteomes" id="UP000694417">
    <property type="component" value="Unplaced"/>
</dbReference>
<keyword evidence="1" id="KW-1133">Transmembrane helix</keyword>
<keyword evidence="1" id="KW-0472">Membrane</keyword>
<name>A0A8D2GN07_UROPR</name>
<organism evidence="2 3">
    <name type="scientific">Urocitellus parryii</name>
    <name type="common">Arctic ground squirrel</name>
    <name type="synonym">Spermophilus parryii</name>
    <dbReference type="NCBI Taxonomy" id="9999"/>
    <lineage>
        <taxon>Eukaryota</taxon>
        <taxon>Metazoa</taxon>
        <taxon>Chordata</taxon>
        <taxon>Craniata</taxon>
        <taxon>Vertebrata</taxon>
        <taxon>Euteleostomi</taxon>
        <taxon>Mammalia</taxon>
        <taxon>Eutheria</taxon>
        <taxon>Euarchontoglires</taxon>
        <taxon>Glires</taxon>
        <taxon>Rodentia</taxon>
        <taxon>Sciuromorpha</taxon>
        <taxon>Sciuridae</taxon>
        <taxon>Xerinae</taxon>
        <taxon>Marmotini</taxon>
        <taxon>Urocitellus</taxon>
    </lineage>
</organism>
<dbReference type="GeneTree" id="ENSGT00960000192505"/>
<proteinExistence type="predicted"/>
<dbReference type="Ensembl" id="ENSUPAT00010003714.1">
    <property type="protein sequence ID" value="ENSUPAP00010003226.1"/>
    <property type="gene ID" value="ENSUPAG00010002660.1"/>
</dbReference>
<protein>
    <submittedName>
        <fullName evidence="2">Uncharacterized protein</fullName>
    </submittedName>
</protein>
<accession>A0A8D2GN07</accession>
<reference evidence="2" key="2">
    <citation type="submission" date="2025-09" db="UniProtKB">
        <authorList>
            <consortium name="Ensembl"/>
        </authorList>
    </citation>
    <scope>IDENTIFICATION</scope>
</reference>
<evidence type="ECO:0000313" key="2">
    <source>
        <dbReference type="Ensembl" id="ENSUPAP00010003226.1"/>
    </source>
</evidence>